<name>A0A0Q3H4V5_BRADI</name>
<reference evidence="1 2" key="1">
    <citation type="journal article" date="2010" name="Nature">
        <title>Genome sequencing and analysis of the model grass Brachypodium distachyon.</title>
        <authorList>
            <consortium name="International Brachypodium Initiative"/>
        </authorList>
    </citation>
    <scope>NUCLEOTIDE SEQUENCE [LARGE SCALE GENOMIC DNA]</scope>
    <source>
        <strain evidence="1 2">Bd21</strain>
    </source>
</reference>
<sequence>MSPRPITCSLLTRLLAMQLILLVFVIGGSLLILILPAAAAAAVGTPSGNNNSGQQIPHAVRLCTIRGIQGMRVIRCSGGSRF</sequence>
<reference evidence="1" key="2">
    <citation type="submission" date="2017-06" db="EMBL/GenBank/DDBJ databases">
        <title>WGS assembly of Brachypodium distachyon.</title>
        <authorList>
            <consortium name="The International Brachypodium Initiative"/>
            <person name="Lucas S."/>
            <person name="Harmon-Smith M."/>
            <person name="Lail K."/>
            <person name="Tice H."/>
            <person name="Grimwood J."/>
            <person name="Bruce D."/>
            <person name="Barry K."/>
            <person name="Shu S."/>
            <person name="Lindquist E."/>
            <person name="Wang M."/>
            <person name="Pitluck S."/>
            <person name="Vogel J.P."/>
            <person name="Garvin D.F."/>
            <person name="Mockler T.C."/>
            <person name="Schmutz J."/>
            <person name="Rokhsar D."/>
            <person name="Bevan M.W."/>
        </authorList>
    </citation>
    <scope>NUCLEOTIDE SEQUENCE</scope>
    <source>
        <strain evidence="1">Bd21</strain>
    </source>
</reference>
<dbReference type="AlphaFoldDB" id="A0A0Q3H4V5"/>
<protein>
    <submittedName>
        <fullName evidence="1 2">Uncharacterized protein</fullName>
    </submittedName>
</protein>
<evidence type="ECO:0000313" key="2">
    <source>
        <dbReference type="EnsemblPlants" id="KQK17872"/>
    </source>
</evidence>
<dbReference type="EnsemblPlants" id="KQK17872">
    <property type="protein sequence ID" value="KQK17872"/>
    <property type="gene ID" value="BRADI_1g37300v3"/>
</dbReference>
<dbReference type="InParanoid" id="A0A0Q3H4V5"/>
<reference evidence="2" key="3">
    <citation type="submission" date="2018-08" db="UniProtKB">
        <authorList>
            <consortium name="EnsemblPlants"/>
        </authorList>
    </citation>
    <scope>IDENTIFICATION</scope>
    <source>
        <strain evidence="2">cv. Bd21</strain>
    </source>
</reference>
<organism evidence="1">
    <name type="scientific">Brachypodium distachyon</name>
    <name type="common">Purple false brome</name>
    <name type="synonym">Trachynia distachya</name>
    <dbReference type="NCBI Taxonomy" id="15368"/>
    <lineage>
        <taxon>Eukaryota</taxon>
        <taxon>Viridiplantae</taxon>
        <taxon>Streptophyta</taxon>
        <taxon>Embryophyta</taxon>
        <taxon>Tracheophyta</taxon>
        <taxon>Spermatophyta</taxon>
        <taxon>Magnoliopsida</taxon>
        <taxon>Liliopsida</taxon>
        <taxon>Poales</taxon>
        <taxon>Poaceae</taxon>
        <taxon>BOP clade</taxon>
        <taxon>Pooideae</taxon>
        <taxon>Stipodae</taxon>
        <taxon>Brachypodieae</taxon>
        <taxon>Brachypodium</taxon>
    </lineage>
</organism>
<gene>
    <name evidence="1" type="ORF">BRADI_1g37300v3</name>
</gene>
<accession>A0A0Q3H4V5</accession>
<evidence type="ECO:0000313" key="3">
    <source>
        <dbReference type="Proteomes" id="UP000008810"/>
    </source>
</evidence>
<dbReference type="Proteomes" id="UP000008810">
    <property type="component" value="Chromosome 1"/>
</dbReference>
<dbReference type="EMBL" id="CM000880">
    <property type="protein sequence ID" value="KQK17872.1"/>
    <property type="molecule type" value="Genomic_DNA"/>
</dbReference>
<proteinExistence type="predicted"/>
<keyword evidence="3" id="KW-1185">Reference proteome</keyword>
<dbReference type="Gramene" id="KQK17872">
    <property type="protein sequence ID" value="KQK17872"/>
    <property type="gene ID" value="BRADI_1g37300v3"/>
</dbReference>
<evidence type="ECO:0000313" key="1">
    <source>
        <dbReference type="EMBL" id="KQK17872.1"/>
    </source>
</evidence>